<dbReference type="AlphaFoldDB" id="A0A2J6RS35"/>
<keyword evidence="7" id="KW-1185">Reference proteome</keyword>
<organism evidence="6 7">
    <name type="scientific">Hyaloscypha variabilis (strain UAMH 11265 / GT02V1 / F)</name>
    <name type="common">Meliniomyces variabilis</name>
    <dbReference type="NCBI Taxonomy" id="1149755"/>
    <lineage>
        <taxon>Eukaryota</taxon>
        <taxon>Fungi</taxon>
        <taxon>Dikarya</taxon>
        <taxon>Ascomycota</taxon>
        <taxon>Pezizomycotina</taxon>
        <taxon>Leotiomycetes</taxon>
        <taxon>Helotiales</taxon>
        <taxon>Hyaloscyphaceae</taxon>
        <taxon>Hyaloscypha</taxon>
        <taxon>Hyaloscypha variabilis</taxon>
    </lineage>
</organism>
<dbReference type="SUPFAM" id="SSF51556">
    <property type="entry name" value="Metallo-dependent hydrolases"/>
    <property type="match status" value="1"/>
</dbReference>
<dbReference type="GO" id="GO:0005829">
    <property type="term" value="C:cytosol"/>
    <property type="evidence" value="ECO:0007669"/>
    <property type="project" value="TreeGrafter"/>
</dbReference>
<reference evidence="6 7" key="1">
    <citation type="submission" date="2016-04" db="EMBL/GenBank/DDBJ databases">
        <title>A degradative enzymes factory behind the ericoid mycorrhizal symbiosis.</title>
        <authorList>
            <consortium name="DOE Joint Genome Institute"/>
            <person name="Martino E."/>
            <person name="Morin E."/>
            <person name="Grelet G."/>
            <person name="Kuo A."/>
            <person name="Kohler A."/>
            <person name="Daghino S."/>
            <person name="Barry K."/>
            <person name="Choi C."/>
            <person name="Cichocki N."/>
            <person name="Clum A."/>
            <person name="Copeland A."/>
            <person name="Hainaut M."/>
            <person name="Haridas S."/>
            <person name="Labutti K."/>
            <person name="Lindquist E."/>
            <person name="Lipzen A."/>
            <person name="Khouja H.-R."/>
            <person name="Murat C."/>
            <person name="Ohm R."/>
            <person name="Olson A."/>
            <person name="Spatafora J."/>
            <person name="Veneault-Fourrey C."/>
            <person name="Henrissat B."/>
            <person name="Grigoriev I."/>
            <person name="Martin F."/>
            <person name="Perotto S."/>
        </authorList>
    </citation>
    <scope>NUCLEOTIDE SEQUENCE [LARGE SCALE GENOMIC DNA]</scope>
    <source>
        <strain evidence="6 7">F</strain>
    </source>
</reference>
<sequence>MVHFLICSLVLWCYTARARIWNNTATGSIIFEEAVSLPNLRPNAGNPPPGVTQAQLLANLEDVHVQRLAYMDQAGVDYMVLSCASPCVQGVSDPVEAETLATGANNDLAALISNNTLRFGAFAALAMHNATAAGIELRRAVTQLGFLGALVNDYQQSGADNGKTYLPDPQYDAFWSVVEELDVPVYFHPRSAIAQVIALDYFHSTWIEGAPHQFAVMLSNHIVGLCANGVFDRFPKLKVIVGHLGERIPSDFWRIDEMLARKVGTGMPMNKTFSSYWKTNIYETTSGNFATDLLDFHTSQIGAGQILYSVDYPFVMMEQGQEWVEGLQMGPLEKWNFIKGNAIQLLGLDR</sequence>
<dbReference type="STRING" id="1149755.A0A2J6RS35"/>
<feature type="chain" id="PRO_5014468632" evidence="4">
    <location>
        <begin position="19"/>
        <end position="350"/>
    </location>
</feature>
<dbReference type="GO" id="GO:0016831">
    <property type="term" value="F:carboxy-lyase activity"/>
    <property type="evidence" value="ECO:0007669"/>
    <property type="project" value="UniProtKB-KW"/>
</dbReference>
<evidence type="ECO:0000259" key="5">
    <source>
        <dbReference type="Pfam" id="PF04909"/>
    </source>
</evidence>
<keyword evidence="1 3" id="KW-0210">Decarboxylase</keyword>
<evidence type="ECO:0000256" key="1">
    <source>
        <dbReference type="ARBA" id="ARBA00022793"/>
    </source>
</evidence>
<evidence type="ECO:0000313" key="6">
    <source>
        <dbReference type="EMBL" id="PMD41331.1"/>
    </source>
</evidence>
<evidence type="ECO:0000313" key="7">
    <source>
        <dbReference type="Proteomes" id="UP000235786"/>
    </source>
</evidence>
<dbReference type="OrthoDB" id="432010at2759"/>
<keyword evidence="2 3" id="KW-0456">Lyase</keyword>
<dbReference type="Gene3D" id="3.20.20.140">
    <property type="entry name" value="Metal-dependent hydrolases"/>
    <property type="match status" value="1"/>
</dbReference>
<feature type="signal peptide" evidence="4">
    <location>
        <begin position="1"/>
        <end position="18"/>
    </location>
</feature>
<evidence type="ECO:0000256" key="4">
    <source>
        <dbReference type="SAM" id="SignalP"/>
    </source>
</evidence>
<dbReference type="InterPro" id="IPR006680">
    <property type="entry name" value="Amidohydro-rel"/>
</dbReference>
<keyword evidence="4" id="KW-0732">Signal</keyword>
<evidence type="ECO:0000256" key="3">
    <source>
        <dbReference type="RuleBase" id="RU366045"/>
    </source>
</evidence>
<dbReference type="GO" id="GO:0016787">
    <property type="term" value="F:hydrolase activity"/>
    <property type="evidence" value="ECO:0007669"/>
    <property type="project" value="InterPro"/>
</dbReference>
<dbReference type="EMBL" id="KZ613944">
    <property type="protein sequence ID" value="PMD41331.1"/>
    <property type="molecule type" value="Genomic_DNA"/>
</dbReference>
<dbReference type="Pfam" id="PF04909">
    <property type="entry name" value="Amidohydro_2"/>
    <property type="match status" value="1"/>
</dbReference>
<feature type="domain" description="Amidohydrolase-related" evidence="5">
    <location>
        <begin position="66"/>
        <end position="348"/>
    </location>
</feature>
<dbReference type="GO" id="GO:0019748">
    <property type="term" value="P:secondary metabolic process"/>
    <property type="evidence" value="ECO:0007669"/>
    <property type="project" value="TreeGrafter"/>
</dbReference>
<dbReference type="PANTHER" id="PTHR21240">
    <property type="entry name" value="2-AMINO-3-CARBOXYLMUCONATE-6-SEMIALDEHYDE DECARBOXYLASE"/>
    <property type="match status" value="1"/>
</dbReference>
<gene>
    <name evidence="6" type="ORF">L207DRAFT_623515</name>
</gene>
<accession>A0A2J6RS35</accession>
<name>A0A2J6RS35_HYAVF</name>
<dbReference type="Proteomes" id="UP000235786">
    <property type="component" value="Unassembled WGS sequence"/>
</dbReference>
<dbReference type="InterPro" id="IPR032465">
    <property type="entry name" value="ACMSD"/>
</dbReference>
<protein>
    <submittedName>
        <fullName evidence="6">2,3-dihydroxybenzoic acid decarboxylase dhbD</fullName>
    </submittedName>
</protein>
<comment type="similarity">
    <text evidence="3">Belongs to the metallo-dependent hydrolases superfamily.</text>
</comment>
<proteinExistence type="inferred from homology"/>
<evidence type="ECO:0000256" key="2">
    <source>
        <dbReference type="ARBA" id="ARBA00023239"/>
    </source>
</evidence>
<dbReference type="InterPro" id="IPR032466">
    <property type="entry name" value="Metal_Hydrolase"/>
</dbReference>
<dbReference type="PANTHER" id="PTHR21240:SF31">
    <property type="entry name" value="AMIDOHYDROLASE FAMILY PROTEIN (AFU_ORTHOLOGUE AFUA_7G05840)"/>
    <property type="match status" value="1"/>
</dbReference>